<accession>A0A556RD18</accession>
<dbReference type="Proteomes" id="UP000317536">
    <property type="component" value="Unassembled WGS sequence"/>
</dbReference>
<evidence type="ECO:0000313" key="2">
    <source>
        <dbReference type="EMBL" id="TSJ86783.1"/>
    </source>
</evidence>
<name>A0A556RD18_9BIFI</name>
<comment type="caution">
    <text evidence="2">The sequence shown here is derived from an EMBL/GenBank/DDBJ whole genome shotgun (WGS) entry which is preliminary data.</text>
</comment>
<dbReference type="EMBL" id="VMHJ01000001">
    <property type="protein sequence ID" value="TSJ86783.1"/>
    <property type="molecule type" value="Genomic_DNA"/>
</dbReference>
<organism evidence="2 3">
    <name type="scientific">Bifidobacterium asteroides</name>
    <dbReference type="NCBI Taxonomy" id="1684"/>
    <lineage>
        <taxon>Bacteria</taxon>
        <taxon>Bacillati</taxon>
        <taxon>Actinomycetota</taxon>
        <taxon>Actinomycetes</taxon>
        <taxon>Bifidobacteriales</taxon>
        <taxon>Bifidobacteriaceae</taxon>
        <taxon>Bifidobacterium</taxon>
    </lineage>
</organism>
<dbReference type="AlphaFoldDB" id="A0A556RD18"/>
<proteinExistence type="predicted"/>
<dbReference type="SUPFAM" id="SSF51445">
    <property type="entry name" value="(Trans)glycosidases"/>
    <property type="match status" value="1"/>
</dbReference>
<feature type="domain" description="DUF4434" evidence="1">
    <location>
        <begin position="7"/>
        <end position="293"/>
    </location>
</feature>
<dbReference type="InterPro" id="IPR017853">
    <property type="entry name" value="GH"/>
</dbReference>
<sequence>MTEPLRITGTFLDEVTADIAGHNWGVKEWTQEFDTYVEAGIDTVILIRSGWGPRLSHPSKVISAQVKTIPVYMDMPELFLSLADERNIKFYFGLYDSGVYWNRNDWKGEVEVNRDYIPEVWHRYGSHKSFAGWYLPHETYDSGQRIIELNTSLAKLCRQTQDLPILSSPYWLGRYDMSLGYSLPAPSPRSLKEIVTQWDEIFKAYSGLIDVAAFQDGTVYELELPETLSAMRELTDKYGLSLWSNVETFDRDMPIKFPPIEWRKLVHKLTSAEGIVDKAITFEFSHFLSPHSMWPSARHLFDRYQEYLHGEHRALDQ</sequence>
<dbReference type="Gene3D" id="3.20.20.80">
    <property type="entry name" value="Glycosidases"/>
    <property type="match status" value="1"/>
</dbReference>
<evidence type="ECO:0000313" key="3">
    <source>
        <dbReference type="Proteomes" id="UP000317536"/>
    </source>
</evidence>
<reference evidence="2 3" key="1">
    <citation type="submission" date="2019-07" db="EMBL/GenBank/DDBJ databases">
        <title>Bifidobacterium asteroides genomes.</title>
        <authorList>
            <person name="Zheng H."/>
        </authorList>
    </citation>
    <scope>NUCLEOTIDE SEQUENCE [LARGE SCALE GENOMIC DNA]</scope>
    <source>
        <strain evidence="2 3">W8111</strain>
    </source>
</reference>
<dbReference type="Pfam" id="PF14488">
    <property type="entry name" value="DUF4434"/>
    <property type="match status" value="1"/>
</dbReference>
<protein>
    <submittedName>
        <fullName evidence="2">DUF4434 domain-containing protein</fullName>
    </submittedName>
</protein>
<evidence type="ECO:0000259" key="1">
    <source>
        <dbReference type="Pfam" id="PF14488"/>
    </source>
</evidence>
<dbReference type="InterPro" id="IPR027849">
    <property type="entry name" value="DUF4434"/>
</dbReference>
<gene>
    <name evidence="2" type="ORF">FPK29_03765</name>
</gene>